<dbReference type="AlphaFoldDB" id="A0ABD1PP48"/>
<keyword evidence="4" id="KW-1185">Reference proteome</keyword>
<sequence>MASRPMVLIQLVARIKMAVAFTTRLTEGEDLFRVDPIRWPALDVPSIMVEEDLRLMRESYKIPSDIRLMLAEPNEKAYFSRSGCTALLLHAFTIYQLRKLPKKKGREEELGWYYFCPCGVHKPLVMECPSSVKQWKESWFWVTGNWQRVVDNPEPYLDVPYVYAEFEQGNHPRLTMARLASKKPRVLASGSFEDSKQKKVIEDLSRERNREEAEKIDVIKIDKGAEAAEGEVRLTRKRKVGASSQIKRKTAEVVDNYTVCSPLPLQRTLSVIAAGEVVLDIPPKVFQPSVISDRGPYDSKRKLRELIGPLGARILDDALWNLLFYPSMEAQAFKKYFSPRWEDLAFHGDLEDTLEASLATMVRTTGMHLKVLGEVRQHMQRHKKLVAKASNSKEHRQALEGLQAAKLDDANAAQKVTVKALEVVNEEKRRLQEETTSRRLEAKSLRGILDTSKISQKEAEAEITRLLGEKKEMERKLESVEAEYVANFHNTEAYNNFSNYFAKVVHQEVLAVLKSDYPELSLGYLESRFSPPDAEDEEDT</sequence>
<dbReference type="Proteomes" id="UP001604336">
    <property type="component" value="Unassembled WGS sequence"/>
</dbReference>
<accession>A0ABD1PP48</accession>
<protein>
    <submittedName>
        <fullName evidence="3">Uncharacterized protein</fullName>
    </submittedName>
</protein>
<name>A0ABD1PP48_9LAMI</name>
<evidence type="ECO:0000313" key="3">
    <source>
        <dbReference type="EMBL" id="KAL2465696.1"/>
    </source>
</evidence>
<gene>
    <name evidence="3" type="ORF">Adt_41547</name>
</gene>
<proteinExistence type="predicted"/>
<evidence type="ECO:0000256" key="2">
    <source>
        <dbReference type="SAM" id="SignalP"/>
    </source>
</evidence>
<feature type="coiled-coil region" evidence="1">
    <location>
        <begin position="456"/>
        <end position="483"/>
    </location>
</feature>
<feature type="chain" id="PRO_5044779345" evidence="2">
    <location>
        <begin position="21"/>
        <end position="540"/>
    </location>
</feature>
<dbReference type="EMBL" id="JBFOLK010000013">
    <property type="protein sequence ID" value="KAL2465696.1"/>
    <property type="molecule type" value="Genomic_DNA"/>
</dbReference>
<feature type="signal peptide" evidence="2">
    <location>
        <begin position="1"/>
        <end position="20"/>
    </location>
</feature>
<organism evidence="3 4">
    <name type="scientific">Abeliophyllum distichum</name>
    <dbReference type="NCBI Taxonomy" id="126358"/>
    <lineage>
        <taxon>Eukaryota</taxon>
        <taxon>Viridiplantae</taxon>
        <taxon>Streptophyta</taxon>
        <taxon>Embryophyta</taxon>
        <taxon>Tracheophyta</taxon>
        <taxon>Spermatophyta</taxon>
        <taxon>Magnoliopsida</taxon>
        <taxon>eudicotyledons</taxon>
        <taxon>Gunneridae</taxon>
        <taxon>Pentapetalae</taxon>
        <taxon>asterids</taxon>
        <taxon>lamiids</taxon>
        <taxon>Lamiales</taxon>
        <taxon>Oleaceae</taxon>
        <taxon>Forsythieae</taxon>
        <taxon>Abeliophyllum</taxon>
    </lineage>
</organism>
<comment type="caution">
    <text evidence="3">The sequence shown here is derived from an EMBL/GenBank/DDBJ whole genome shotgun (WGS) entry which is preliminary data.</text>
</comment>
<keyword evidence="2" id="KW-0732">Signal</keyword>
<evidence type="ECO:0000256" key="1">
    <source>
        <dbReference type="SAM" id="Coils"/>
    </source>
</evidence>
<keyword evidence="1" id="KW-0175">Coiled coil</keyword>
<reference evidence="4" key="1">
    <citation type="submission" date="2024-07" db="EMBL/GenBank/DDBJ databases">
        <title>Two chromosome-level genome assemblies of Korean endemic species Abeliophyllum distichum and Forsythia ovata (Oleaceae).</title>
        <authorList>
            <person name="Jang H."/>
        </authorList>
    </citation>
    <scope>NUCLEOTIDE SEQUENCE [LARGE SCALE GENOMIC DNA]</scope>
</reference>
<evidence type="ECO:0000313" key="4">
    <source>
        <dbReference type="Proteomes" id="UP001604336"/>
    </source>
</evidence>